<feature type="compositionally biased region" description="Low complexity" evidence="6">
    <location>
        <begin position="79"/>
        <end position="89"/>
    </location>
</feature>
<evidence type="ECO:0000256" key="6">
    <source>
        <dbReference type="SAM" id="MobiDB-lite"/>
    </source>
</evidence>
<dbReference type="PANTHER" id="PTHR12822:SF2">
    <property type="entry name" value="PROTEIN YIPF"/>
    <property type="match status" value="1"/>
</dbReference>
<evidence type="ECO:0000313" key="9">
    <source>
        <dbReference type="EMBL" id="KAL3758199.1"/>
    </source>
</evidence>
<dbReference type="AlphaFoldDB" id="A0ABD3M2E1"/>
<accession>A0ABD3M2E1</accession>
<reference evidence="9 10" key="1">
    <citation type="submission" date="2024-10" db="EMBL/GenBank/DDBJ databases">
        <title>Updated reference genomes for cyclostephanoid diatoms.</title>
        <authorList>
            <person name="Roberts W.R."/>
            <person name="Alverson A.J."/>
        </authorList>
    </citation>
    <scope>NUCLEOTIDE SEQUENCE [LARGE SCALE GENOMIC DNA]</scope>
    <source>
        <strain evidence="9 10">AJA232-27</strain>
    </source>
</reference>
<dbReference type="Pfam" id="PF04893">
    <property type="entry name" value="Yip1"/>
    <property type="match status" value="1"/>
</dbReference>
<organism evidence="9 10">
    <name type="scientific">Discostella pseudostelligera</name>
    <dbReference type="NCBI Taxonomy" id="259834"/>
    <lineage>
        <taxon>Eukaryota</taxon>
        <taxon>Sar</taxon>
        <taxon>Stramenopiles</taxon>
        <taxon>Ochrophyta</taxon>
        <taxon>Bacillariophyta</taxon>
        <taxon>Coscinodiscophyceae</taxon>
        <taxon>Thalassiosirophycidae</taxon>
        <taxon>Stephanodiscales</taxon>
        <taxon>Stephanodiscaceae</taxon>
        <taxon>Discostella</taxon>
    </lineage>
</organism>
<feature type="region of interest" description="Disordered" evidence="6">
    <location>
        <begin position="200"/>
        <end position="255"/>
    </location>
</feature>
<evidence type="ECO:0000256" key="5">
    <source>
        <dbReference type="ARBA" id="ARBA00023136"/>
    </source>
</evidence>
<feature type="transmembrane region" description="Helical" evidence="7">
    <location>
        <begin position="267"/>
        <end position="286"/>
    </location>
</feature>
<evidence type="ECO:0000259" key="8">
    <source>
        <dbReference type="Pfam" id="PF04893"/>
    </source>
</evidence>
<comment type="caution">
    <text evidence="9">The sequence shown here is derived from an EMBL/GenBank/DDBJ whole genome shotgun (WGS) entry which is preliminary data.</text>
</comment>
<evidence type="ECO:0000256" key="3">
    <source>
        <dbReference type="ARBA" id="ARBA00022692"/>
    </source>
</evidence>
<evidence type="ECO:0000313" key="10">
    <source>
        <dbReference type="Proteomes" id="UP001530293"/>
    </source>
</evidence>
<name>A0ABD3M2E1_9STRA</name>
<dbReference type="GO" id="GO:0016020">
    <property type="term" value="C:membrane"/>
    <property type="evidence" value="ECO:0007669"/>
    <property type="project" value="UniProtKB-SubCell"/>
</dbReference>
<feature type="compositionally biased region" description="Low complexity" evidence="6">
    <location>
        <begin position="123"/>
        <end position="135"/>
    </location>
</feature>
<evidence type="ECO:0000256" key="4">
    <source>
        <dbReference type="ARBA" id="ARBA00022989"/>
    </source>
</evidence>
<feature type="region of interest" description="Disordered" evidence="6">
    <location>
        <begin position="79"/>
        <end position="135"/>
    </location>
</feature>
<keyword evidence="10" id="KW-1185">Reference proteome</keyword>
<comment type="subcellular location">
    <subcellularLocation>
        <location evidence="1">Membrane</location>
        <topology evidence="1">Multi-pass membrane protein</topology>
    </subcellularLocation>
</comment>
<protein>
    <recommendedName>
        <fullName evidence="8">Yip1 domain-containing protein</fullName>
    </recommendedName>
</protein>
<dbReference type="EMBL" id="JALLBG020000237">
    <property type="protein sequence ID" value="KAL3758199.1"/>
    <property type="molecule type" value="Genomic_DNA"/>
</dbReference>
<keyword evidence="4 7" id="KW-1133">Transmembrane helix</keyword>
<keyword evidence="5 7" id="KW-0472">Membrane</keyword>
<evidence type="ECO:0000256" key="2">
    <source>
        <dbReference type="ARBA" id="ARBA00010596"/>
    </source>
</evidence>
<feature type="compositionally biased region" description="Low complexity" evidence="6">
    <location>
        <begin position="217"/>
        <end position="254"/>
    </location>
</feature>
<keyword evidence="3 7" id="KW-0812">Transmembrane</keyword>
<feature type="transmembrane region" description="Helical" evidence="7">
    <location>
        <begin position="429"/>
        <end position="450"/>
    </location>
</feature>
<proteinExistence type="inferred from homology"/>
<feature type="transmembrane region" description="Helical" evidence="7">
    <location>
        <begin position="388"/>
        <end position="409"/>
    </location>
</feature>
<sequence length="456" mass="49098">MDTAPPPSNPFSSVGNVDDDDDDDDDYITDNVDNDDAPSKNDFDAFSLYPSSSAEGGGASSSVMPSLQSIQRQEQMMILRQQQEQQQQQPSFVSLPSPDDLSGPMNNNAAPGSTSNWPPPPAAATTSAAPAPLSTTTTSIHEPSFLSNILTCGIIPHLVPYFDVDTSDVYFRMKATFQYCLVNDGFRNEVLYSIVNTSNTTDGEEEGVELAHRSETDATTATTKAAASAETTTTSSSSSTSNNASSTTRPTTTTIRKIGPDLYGPTWITLTLVFFVAVSSNMSLYIHHYHQRQIQLSNIVDEGGVAAEEEWDYDINQLLRATSILYSFSFGLPTVLYLLLRLMGGNSNNSANNLGLADLICLYGYSLVPYLPVTWMCILPYNWVQWSILGIATLVSGTLVLRNVVGSILESSRGGGGGLGGGGMQGKSGGLIMCLVGCHLVFFLVLKLSFYHHHTA</sequence>
<feature type="transmembrane region" description="Helical" evidence="7">
    <location>
        <begin position="324"/>
        <end position="342"/>
    </location>
</feature>
<feature type="transmembrane region" description="Helical" evidence="7">
    <location>
        <begin position="362"/>
        <end position="381"/>
    </location>
</feature>
<feature type="compositionally biased region" description="Acidic residues" evidence="6">
    <location>
        <begin position="17"/>
        <end position="36"/>
    </location>
</feature>
<dbReference type="InterPro" id="IPR006977">
    <property type="entry name" value="Yip1_dom"/>
</dbReference>
<evidence type="ECO:0000256" key="1">
    <source>
        <dbReference type="ARBA" id="ARBA00004141"/>
    </source>
</evidence>
<comment type="similarity">
    <text evidence="2">Belongs to the YIP1 family.</text>
</comment>
<evidence type="ECO:0000256" key="7">
    <source>
        <dbReference type="SAM" id="Phobius"/>
    </source>
</evidence>
<dbReference type="PANTHER" id="PTHR12822">
    <property type="entry name" value="PROTEIN YIPF"/>
    <property type="match status" value="1"/>
</dbReference>
<dbReference type="InterPro" id="IPR039765">
    <property type="entry name" value="Yip5/YIPF1/YIPF2"/>
</dbReference>
<feature type="compositionally biased region" description="Polar residues" evidence="6">
    <location>
        <begin position="104"/>
        <end position="116"/>
    </location>
</feature>
<dbReference type="Proteomes" id="UP001530293">
    <property type="component" value="Unassembled WGS sequence"/>
</dbReference>
<feature type="domain" description="Yip1" evidence="8">
    <location>
        <begin position="251"/>
        <end position="401"/>
    </location>
</feature>
<gene>
    <name evidence="9" type="ORF">ACHAWU_004837</name>
</gene>
<feature type="region of interest" description="Disordered" evidence="6">
    <location>
        <begin position="1"/>
        <end position="66"/>
    </location>
</feature>